<organism evidence="1 2">
    <name type="scientific">Heracleum sosnowskyi</name>
    <dbReference type="NCBI Taxonomy" id="360622"/>
    <lineage>
        <taxon>Eukaryota</taxon>
        <taxon>Viridiplantae</taxon>
        <taxon>Streptophyta</taxon>
        <taxon>Embryophyta</taxon>
        <taxon>Tracheophyta</taxon>
        <taxon>Spermatophyta</taxon>
        <taxon>Magnoliopsida</taxon>
        <taxon>eudicotyledons</taxon>
        <taxon>Gunneridae</taxon>
        <taxon>Pentapetalae</taxon>
        <taxon>asterids</taxon>
        <taxon>campanulids</taxon>
        <taxon>Apiales</taxon>
        <taxon>Apiaceae</taxon>
        <taxon>Apioideae</taxon>
        <taxon>apioid superclade</taxon>
        <taxon>Tordylieae</taxon>
        <taxon>Tordyliinae</taxon>
        <taxon>Heracleum</taxon>
    </lineage>
</organism>
<reference evidence="1" key="2">
    <citation type="submission" date="2023-05" db="EMBL/GenBank/DDBJ databases">
        <authorList>
            <person name="Schelkunov M.I."/>
        </authorList>
    </citation>
    <scope>NUCLEOTIDE SEQUENCE</scope>
    <source>
        <strain evidence="1">Hsosn_3</strain>
        <tissue evidence="1">Leaf</tissue>
    </source>
</reference>
<comment type="caution">
    <text evidence="1">The sequence shown here is derived from an EMBL/GenBank/DDBJ whole genome shotgun (WGS) entry which is preliminary data.</text>
</comment>
<name>A0AAD8M7Q0_9APIA</name>
<evidence type="ECO:0000313" key="1">
    <source>
        <dbReference type="EMBL" id="KAK1362582.1"/>
    </source>
</evidence>
<accession>A0AAD8M7Q0</accession>
<dbReference type="Gene3D" id="2.40.50.140">
    <property type="entry name" value="Nucleic acid-binding proteins"/>
    <property type="match status" value="1"/>
</dbReference>
<gene>
    <name evidence="1" type="ORF">POM88_047056</name>
</gene>
<protein>
    <submittedName>
        <fullName evidence="1">Uncharacterized protein</fullName>
    </submittedName>
</protein>
<dbReference type="EMBL" id="JAUIZM010000010">
    <property type="protein sequence ID" value="KAK1362582.1"/>
    <property type="molecule type" value="Genomic_DNA"/>
</dbReference>
<proteinExistence type="predicted"/>
<reference evidence="1" key="1">
    <citation type="submission" date="2023-02" db="EMBL/GenBank/DDBJ databases">
        <title>Genome of toxic invasive species Heracleum sosnowskyi carries increased number of genes despite the absence of recent whole-genome duplications.</title>
        <authorList>
            <person name="Schelkunov M."/>
            <person name="Shtratnikova V."/>
            <person name="Makarenko M."/>
            <person name="Klepikova A."/>
            <person name="Omelchenko D."/>
            <person name="Novikova G."/>
            <person name="Obukhova E."/>
            <person name="Bogdanov V."/>
            <person name="Penin A."/>
            <person name="Logacheva M."/>
        </authorList>
    </citation>
    <scope>NUCLEOTIDE SEQUENCE</scope>
    <source>
        <strain evidence="1">Hsosn_3</strain>
        <tissue evidence="1">Leaf</tissue>
    </source>
</reference>
<dbReference type="Proteomes" id="UP001237642">
    <property type="component" value="Unassembled WGS sequence"/>
</dbReference>
<keyword evidence="2" id="KW-1185">Reference proteome</keyword>
<dbReference type="InterPro" id="IPR012340">
    <property type="entry name" value="NA-bd_OB-fold"/>
</dbReference>
<sequence>MEAFSQPTTPLDTKLISKNVKELIQARHYDMMTNFILIDAKNNMYWAVTDVTERERLLPLVCEGLIYYITNFKIVPAQSYLKPIDTGTTIVLDKNTEIRGCSDGSSIPRFKFSLCSVETLKCRIGATETLSGDRLNKLFIRHLNY</sequence>
<evidence type="ECO:0000313" key="2">
    <source>
        <dbReference type="Proteomes" id="UP001237642"/>
    </source>
</evidence>
<dbReference type="AlphaFoldDB" id="A0AAD8M7Q0"/>